<evidence type="ECO:0000313" key="1">
    <source>
        <dbReference type="EMBL" id="SHJ19221.1"/>
    </source>
</evidence>
<organism evidence="1 2">
    <name type="scientific">Tessaracoccus bendigoensis DSM 12906</name>
    <dbReference type="NCBI Taxonomy" id="1123357"/>
    <lineage>
        <taxon>Bacteria</taxon>
        <taxon>Bacillati</taxon>
        <taxon>Actinomycetota</taxon>
        <taxon>Actinomycetes</taxon>
        <taxon>Propionibacteriales</taxon>
        <taxon>Propionibacteriaceae</taxon>
        <taxon>Tessaracoccus</taxon>
    </lineage>
</organism>
<proteinExistence type="predicted"/>
<dbReference type="EMBL" id="FQZG01000031">
    <property type="protein sequence ID" value="SHJ19221.1"/>
    <property type="molecule type" value="Genomic_DNA"/>
</dbReference>
<dbReference type="OrthoDB" id="3826114at2"/>
<protein>
    <submittedName>
        <fullName evidence="1">Uncharacterized protein</fullName>
    </submittedName>
</protein>
<accession>A0A1M6HAG6</accession>
<dbReference type="RefSeq" id="WP_073187586.1">
    <property type="nucleotide sequence ID" value="NZ_FQZG01000031.1"/>
</dbReference>
<reference evidence="1 2" key="1">
    <citation type="submission" date="2016-11" db="EMBL/GenBank/DDBJ databases">
        <authorList>
            <person name="Jaros S."/>
            <person name="Januszkiewicz K."/>
            <person name="Wedrychowicz H."/>
        </authorList>
    </citation>
    <scope>NUCLEOTIDE SEQUENCE [LARGE SCALE GENOMIC DNA]</scope>
    <source>
        <strain evidence="1 2">DSM 12906</strain>
    </source>
</reference>
<keyword evidence="2" id="KW-1185">Reference proteome</keyword>
<evidence type="ECO:0000313" key="2">
    <source>
        <dbReference type="Proteomes" id="UP000184512"/>
    </source>
</evidence>
<name>A0A1M6HAG6_9ACTN</name>
<dbReference type="Proteomes" id="UP000184512">
    <property type="component" value="Unassembled WGS sequence"/>
</dbReference>
<dbReference type="AlphaFoldDB" id="A0A1M6HAG6"/>
<gene>
    <name evidence="1" type="ORF">SAMN02745244_01933</name>
</gene>
<sequence>MGILGRLFGRDEEADTVTVTAFDCARVRPDIEALINALGQLADAMDGEDSPMSNPGWRGRLRDLRDAAGGLRLLTRGDSFTRDELFEVLTTIRPLYRGTPPKGFAHLANLNTLVVHRIEAVYLSAT</sequence>
<dbReference type="STRING" id="1123357.SAMN02745244_01933"/>